<dbReference type="AlphaFoldDB" id="A0A0M0KAL1"/>
<protein>
    <submittedName>
        <fullName evidence="2">Uncharacterized protein</fullName>
    </submittedName>
</protein>
<reference evidence="3" key="1">
    <citation type="journal article" date="2015" name="PLoS Genet.">
        <title>Genome Sequence and Transcriptome Analyses of Chrysochromulina tobin: Metabolic Tools for Enhanced Algal Fitness in the Prominent Order Prymnesiales (Haptophyceae).</title>
        <authorList>
            <person name="Hovde B.T."/>
            <person name="Deodato C.R."/>
            <person name="Hunsperger H.M."/>
            <person name="Ryken S.A."/>
            <person name="Yost W."/>
            <person name="Jha R.K."/>
            <person name="Patterson J."/>
            <person name="Monnat R.J. Jr."/>
            <person name="Barlow S.B."/>
            <person name="Starkenburg S.R."/>
            <person name="Cattolico R.A."/>
        </authorList>
    </citation>
    <scope>NUCLEOTIDE SEQUENCE</scope>
    <source>
        <strain evidence="3">CCMP291</strain>
    </source>
</reference>
<proteinExistence type="predicted"/>
<name>A0A0M0KAL1_9EUKA</name>
<evidence type="ECO:0000313" key="2">
    <source>
        <dbReference type="EMBL" id="KOO35870.1"/>
    </source>
</evidence>
<gene>
    <name evidence="2" type="ORF">Ctob_014868</name>
</gene>
<comment type="caution">
    <text evidence="2">The sequence shown here is derived from an EMBL/GenBank/DDBJ whole genome shotgun (WGS) entry which is preliminary data.</text>
</comment>
<sequence>MPVDALGMPIDPEQYLGEDDLLDDTPRDHDSPKMYMVVEEAKEHAAQEQAHMDAFAAARNWEPAGFGGWAGHACSGRWRPPTPGRAPREDAGDWVGAAYEYETLITARIARSVSTDESANEECMHASDGELVEAHPRAKSLFHPKGPGAVLSAEATGQPDAREPGQQKHVMVQVFSGSRAPLLLRHPGSLPLLRRRLARLLVLREPSIRISTEIPPRESRQPPRADQPRMMRVRVSGVPVVGGVQLLMVLASWLNLIAAGLFCYFTLWKSVAPSPFIYGAPLPLLSLLLHAHSAYSALSAEFHLNEPLREVLGRKAGEATQLALMAPMGPDTVLLLGGLSLHARGVQLSAQCDAALGYAAALITPLTLDLPLLALNLLYHRCTGIPYDVPSLLLLGMAAFSLGVQQPWRLLRLFRQWRRQQAARRKADAAASPAVGEGESTDWDELSLQEIQAAQRQAGVEGGFKLSPSKERQRSNAAAQATMKALEAKMRAASPEPYADEERGSPNAYNA</sequence>
<organism evidence="2 3">
    <name type="scientific">Chrysochromulina tobinii</name>
    <dbReference type="NCBI Taxonomy" id="1460289"/>
    <lineage>
        <taxon>Eukaryota</taxon>
        <taxon>Haptista</taxon>
        <taxon>Haptophyta</taxon>
        <taxon>Prymnesiophyceae</taxon>
        <taxon>Prymnesiales</taxon>
        <taxon>Chrysochromulinaceae</taxon>
        <taxon>Chrysochromulina</taxon>
    </lineage>
</organism>
<evidence type="ECO:0000256" key="1">
    <source>
        <dbReference type="SAM" id="MobiDB-lite"/>
    </source>
</evidence>
<feature type="region of interest" description="Disordered" evidence="1">
    <location>
        <begin position="459"/>
        <end position="511"/>
    </location>
</feature>
<dbReference type="Proteomes" id="UP000037460">
    <property type="component" value="Unassembled WGS sequence"/>
</dbReference>
<evidence type="ECO:0000313" key="3">
    <source>
        <dbReference type="Proteomes" id="UP000037460"/>
    </source>
</evidence>
<feature type="region of interest" description="Disordered" evidence="1">
    <location>
        <begin position="1"/>
        <end position="23"/>
    </location>
</feature>
<accession>A0A0M0KAL1</accession>
<keyword evidence="3" id="KW-1185">Reference proteome</keyword>
<dbReference type="EMBL" id="JWZX01000723">
    <property type="protein sequence ID" value="KOO35870.1"/>
    <property type="molecule type" value="Genomic_DNA"/>
</dbReference>